<reference evidence="2 3" key="1">
    <citation type="submission" date="2012-05" db="EMBL/GenBank/DDBJ databases">
        <title>Recombination and specialization in a pathogen metapopulation.</title>
        <authorList>
            <person name="Gardiner A."/>
            <person name="Kemen E."/>
            <person name="Schultz-Larsen T."/>
            <person name="MacLean D."/>
            <person name="Van Oosterhout C."/>
            <person name="Jones J.D.G."/>
        </authorList>
    </citation>
    <scope>NUCLEOTIDE SEQUENCE [LARGE SCALE GENOMIC DNA]</scope>
    <source>
        <strain evidence="2 3">Ac Nc2</strain>
    </source>
</reference>
<dbReference type="STRING" id="65357.A0A024G5M4"/>
<comment type="caution">
    <text evidence="2">The sequence shown here is derived from an EMBL/GenBank/DDBJ whole genome shotgun (WGS) entry which is preliminary data.</text>
</comment>
<dbReference type="InterPro" id="IPR011011">
    <property type="entry name" value="Znf_FYVE_PHD"/>
</dbReference>
<dbReference type="Pfam" id="PF13185">
    <property type="entry name" value="GAF_2"/>
    <property type="match status" value="1"/>
</dbReference>
<dbReference type="OrthoDB" id="21225at2759"/>
<dbReference type="PANTHER" id="PTHR43102:SF2">
    <property type="entry name" value="GAF DOMAIN-CONTAINING PROTEIN"/>
    <property type="match status" value="1"/>
</dbReference>
<protein>
    <recommendedName>
        <fullName evidence="1">GAF domain-containing protein</fullName>
    </recommendedName>
</protein>
<dbReference type="SUPFAM" id="SSF55781">
    <property type="entry name" value="GAF domain-like"/>
    <property type="match status" value="1"/>
</dbReference>
<accession>A0A024G5M4</accession>
<dbReference type="InterPro" id="IPR029016">
    <property type="entry name" value="GAF-like_dom_sf"/>
</dbReference>
<evidence type="ECO:0000259" key="1">
    <source>
        <dbReference type="Pfam" id="PF13185"/>
    </source>
</evidence>
<dbReference type="EMBL" id="CAIX01000027">
    <property type="protein sequence ID" value="CCI41947.1"/>
    <property type="molecule type" value="Genomic_DNA"/>
</dbReference>
<evidence type="ECO:0000313" key="2">
    <source>
        <dbReference type="EMBL" id="CCI41947.1"/>
    </source>
</evidence>
<proteinExistence type="predicted"/>
<gene>
    <name evidence="2" type="ORF">BN9_027310</name>
</gene>
<dbReference type="AlphaFoldDB" id="A0A024G5M4"/>
<dbReference type="SUPFAM" id="SSF57903">
    <property type="entry name" value="FYVE/PHD zinc finger"/>
    <property type="match status" value="1"/>
</dbReference>
<organism evidence="2 3">
    <name type="scientific">Albugo candida</name>
    <dbReference type="NCBI Taxonomy" id="65357"/>
    <lineage>
        <taxon>Eukaryota</taxon>
        <taxon>Sar</taxon>
        <taxon>Stramenopiles</taxon>
        <taxon>Oomycota</taxon>
        <taxon>Peronosporomycetes</taxon>
        <taxon>Albuginales</taxon>
        <taxon>Albuginaceae</taxon>
        <taxon>Albugo</taxon>
    </lineage>
</organism>
<sequence>MCDISKCSKSYKSLVSFSSSQGHKNSTLIHPLYEKERIHYQRRARTRRFSSSLLSRAVHTTYQKYNFSSLRNAPRKWDWKWRRNIDSFAIFTHREKRHRRSKTHYVLLHGIIKNCSVKELKYTLQASNDLSLNALLHGMFGEQFIHGFVLQRETIQLTKSSDENNMSECQLYVRSCAFARAHLFAQKEQWNSLDFVCDETFDENNKQTGFVHCITTIDSEAAYSAKSSCKPVNNLRQREGVHAAYMVQNVANDSRAVRVQFLAECSNKSSHWFGTSEHSSSSSRHVKLYLKQMAEGVTRLGEIIRRRRLGFQIYADISAFGATNKSCVCCTRRLSLNPKGRKRCNLCGNAICEGCSLIDNVRKNGAVCSMRVCERCIELVGDGDYDDLEGVESLQPTIQQDSVQREDLMSSLLSTLLQKTSEEKRNGLIALIKSMMIVQNGTMDSQDAILLDELTLKSLDISDRLKEVVKDKLLVENLSIEQCVFAQMSGRKYAIRHSNQDRDKTVPLHSIPNNENERVSIIQKNNLLDTSANLDELQLVCELASLEMGCETSSITLIDSKDVHVVASNLEELRNISLPREQSFCTHVLMEEIPKPLLVKHSKCDVRFQHHDAVASGFVDFYLGFPIVSDEGVVLGALCCADSKMLPVSTKQYSVMKNLATTASGIISMQAERRISPVTHHSDNSSNNIGEEL</sequence>
<dbReference type="PANTHER" id="PTHR43102">
    <property type="entry name" value="SLR1143 PROTEIN"/>
    <property type="match status" value="1"/>
</dbReference>
<evidence type="ECO:0000313" key="3">
    <source>
        <dbReference type="Proteomes" id="UP000053237"/>
    </source>
</evidence>
<dbReference type="InterPro" id="IPR003018">
    <property type="entry name" value="GAF"/>
</dbReference>
<dbReference type="Proteomes" id="UP000053237">
    <property type="component" value="Unassembled WGS sequence"/>
</dbReference>
<keyword evidence="3" id="KW-1185">Reference proteome</keyword>
<dbReference type="Gene3D" id="3.30.450.40">
    <property type="match status" value="1"/>
</dbReference>
<dbReference type="InParanoid" id="A0A024G5M4"/>
<feature type="domain" description="GAF" evidence="1">
    <location>
        <begin position="537"/>
        <end position="667"/>
    </location>
</feature>
<name>A0A024G5M4_9STRA</name>